<evidence type="ECO:0000256" key="4">
    <source>
        <dbReference type="ARBA" id="ARBA00022827"/>
    </source>
</evidence>
<dbReference type="RefSeq" id="WP_282002099.1">
    <property type="nucleotide sequence ID" value="NZ_AP027151.1"/>
</dbReference>
<dbReference type="Gene3D" id="3.50.50.60">
    <property type="entry name" value="FAD/NAD(P)-binding domain"/>
    <property type="match status" value="2"/>
</dbReference>
<feature type="domain" description="FAD/NAD(P)-binding" evidence="5">
    <location>
        <begin position="5"/>
        <end position="296"/>
    </location>
</feature>
<dbReference type="PRINTS" id="PR00411">
    <property type="entry name" value="PNDRDTASEI"/>
</dbReference>
<dbReference type="InterPro" id="IPR050260">
    <property type="entry name" value="FAD-bd_OxRdtase"/>
</dbReference>
<evidence type="ECO:0000256" key="1">
    <source>
        <dbReference type="ARBA" id="ARBA00001974"/>
    </source>
</evidence>
<keyword evidence="3" id="KW-0285">Flavoprotein</keyword>
<keyword evidence="7" id="KW-1185">Reference proteome</keyword>
<dbReference type="SUPFAM" id="SSF51905">
    <property type="entry name" value="FAD/NAD(P)-binding domain"/>
    <property type="match status" value="1"/>
</dbReference>
<evidence type="ECO:0000313" key="7">
    <source>
        <dbReference type="Proteomes" id="UP001317705"/>
    </source>
</evidence>
<accession>A0ABM8EHQ6</accession>
<organism evidence="6 7">
    <name type="scientific">Geotalea uraniireducens</name>
    <dbReference type="NCBI Taxonomy" id="351604"/>
    <lineage>
        <taxon>Bacteria</taxon>
        <taxon>Pseudomonadati</taxon>
        <taxon>Thermodesulfobacteriota</taxon>
        <taxon>Desulfuromonadia</taxon>
        <taxon>Geobacterales</taxon>
        <taxon>Geobacteraceae</taxon>
        <taxon>Geotalea</taxon>
    </lineage>
</organism>
<dbReference type="PRINTS" id="PR00368">
    <property type="entry name" value="FADPNR"/>
</dbReference>
<dbReference type="PANTHER" id="PTHR43429">
    <property type="entry name" value="PYRIDINE NUCLEOTIDE-DISULFIDE OXIDOREDUCTASE DOMAIN-CONTAINING"/>
    <property type="match status" value="1"/>
</dbReference>
<gene>
    <name evidence="6" type="ORF">GURASL_08670</name>
</gene>
<reference evidence="6 7" key="1">
    <citation type="submission" date="2022-12" db="EMBL/GenBank/DDBJ databases">
        <title>Polyphasic characterization of Geotalea uranireducens NIT-SL11 newly isolated from a complex of sewage sludge and microbially reduced graphene oxide.</title>
        <authorList>
            <person name="Xie L."/>
            <person name="Yoshida N."/>
            <person name="Meng L."/>
        </authorList>
    </citation>
    <scope>NUCLEOTIDE SEQUENCE [LARGE SCALE GENOMIC DNA]</scope>
    <source>
        <strain evidence="6 7">NIT-SL11</strain>
    </source>
</reference>
<proteinExistence type="inferred from homology"/>
<dbReference type="InterPro" id="IPR036188">
    <property type="entry name" value="FAD/NAD-bd_sf"/>
</dbReference>
<dbReference type="Proteomes" id="UP001317705">
    <property type="component" value="Chromosome"/>
</dbReference>
<dbReference type="Pfam" id="PF07992">
    <property type="entry name" value="Pyr_redox_2"/>
    <property type="match status" value="1"/>
</dbReference>
<protein>
    <submittedName>
        <fullName evidence="6">Pyridine nucleotide-disulfide oxidoreductase</fullName>
    </submittedName>
</protein>
<name>A0ABM8EHQ6_9BACT</name>
<keyword evidence="4" id="KW-0274">FAD</keyword>
<dbReference type="EMBL" id="AP027151">
    <property type="protein sequence ID" value="BDV41944.1"/>
    <property type="molecule type" value="Genomic_DNA"/>
</dbReference>
<sequence length="407" mass="43867">MDQQFDIVIIGNSAAGMQALRTLHRHSRNHSVAIVDRETHPAYSRVLTPYYVGGKTERSNLFIVDHAFYHRLGVATLFGQPAVEIDADRHRLTLGNGKTIGFGALLIASGAEARSIEISAAGICTLRHLDDADRLAQLLPEARSVTAIGAGLVSIPFLSHAGPELERHLVVGSNRIFSRVVDAEASAILEERFVADGLQLHKQDDVVDLAGGERLELALASGKRLTTDMLLVGKGVVPNTGLARQAGLAVRDGILIDDHCRTSHPDIYAAGDVAEGRDFVTGESTIQGNWLTAVEQAEVAALNMLQLPATYPGSMKNNTTEVFGVDIAAVGYCRDDAPRVISAHDRFTGRFRKVFLDEQDRVLGATLIGETNDAGGYYQLVTTRAVFPGERLLRGVNSYAARLLALA</sequence>
<evidence type="ECO:0000256" key="2">
    <source>
        <dbReference type="ARBA" id="ARBA00006442"/>
    </source>
</evidence>
<evidence type="ECO:0000259" key="5">
    <source>
        <dbReference type="Pfam" id="PF07992"/>
    </source>
</evidence>
<comment type="cofactor">
    <cofactor evidence="1">
        <name>FAD</name>
        <dbReference type="ChEBI" id="CHEBI:57692"/>
    </cofactor>
</comment>
<evidence type="ECO:0000313" key="6">
    <source>
        <dbReference type="EMBL" id="BDV41944.1"/>
    </source>
</evidence>
<comment type="similarity">
    <text evidence="2">Belongs to the FAD-dependent oxidoreductase family.</text>
</comment>
<evidence type="ECO:0000256" key="3">
    <source>
        <dbReference type="ARBA" id="ARBA00022630"/>
    </source>
</evidence>
<dbReference type="InterPro" id="IPR023753">
    <property type="entry name" value="FAD/NAD-binding_dom"/>
</dbReference>
<dbReference type="PANTHER" id="PTHR43429:SF3">
    <property type="entry name" value="NITRITE REDUCTASE [NAD(P)H]"/>
    <property type="match status" value="1"/>
</dbReference>